<dbReference type="GO" id="GO:0008237">
    <property type="term" value="F:metallopeptidase activity"/>
    <property type="evidence" value="ECO:0007669"/>
    <property type="project" value="UniProtKB-KW"/>
</dbReference>
<evidence type="ECO:0000256" key="8">
    <source>
        <dbReference type="ARBA" id="ARBA00023316"/>
    </source>
</evidence>
<name>A0A068NM97_FIMGI</name>
<protein>
    <recommendedName>
        <fullName evidence="9">D-alanyl-D-alanine dipeptidase</fullName>
        <shortName evidence="9">D-Ala-D-Ala dipeptidase</shortName>
        <ecNumber evidence="9">3.4.13.22</ecNumber>
    </recommendedName>
</protein>
<dbReference type="GO" id="GO:0160237">
    <property type="term" value="F:D-Ala-D-Ala dipeptidase activity"/>
    <property type="evidence" value="ECO:0007669"/>
    <property type="project" value="UniProtKB-EC"/>
</dbReference>
<feature type="binding site" evidence="9">
    <location>
        <position position="135"/>
    </location>
    <ligand>
        <name>Zn(2+)</name>
        <dbReference type="ChEBI" id="CHEBI:29105"/>
        <note>catalytic</note>
    </ligand>
</feature>
<proteinExistence type="inferred from homology"/>
<dbReference type="Gene3D" id="3.30.1380.10">
    <property type="match status" value="1"/>
</dbReference>
<sequence length="241" mass="27754">MAGRKISPAEPVTELRRIPIRENGEPLVDFLELCPELRLDRPRFTYRRETVMRKEVAERLCRANEALMRNGLRIQVIEGWRAPLIQRRMYGAVWKQFKDLYPDRTDASLTRIVNRYSAPMNLRVPPPHTTGGAMDVTLTDLKGRPLDVHSPFDWLDPRGFAFDAEGISDRARKNRDLLREAMTGAGLTNYPSEYWHWSYGDQGWAYRGGHPFALYGAIEPPGWTPDPKDVTDEPLEFVSDL</sequence>
<comment type="cofactor">
    <cofactor evidence="9">
        <name>Zn(2+)</name>
        <dbReference type="ChEBI" id="CHEBI:29105"/>
    </cofactor>
    <text evidence="9">Binds 1 zinc ion per subunit.</text>
</comment>
<keyword evidence="2 9" id="KW-0645">Protease</keyword>
<dbReference type="EC" id="3.4.13.22" evidence="9"/>
<comment type="function">
    <text evidence="9">Catalyzes hydrolysis of the D-alanyl-D-alanine dipeptide.</text>
</comment>
<feature type="binding site" evidence="9">
    <location>
        <position position="196"/>
    </location>
    <ligand>
        <name>Zn(2+)</name>
        <dbReference type="ChEBI" id="CHEBI:29105"/>
        <note>catalytic</note>
    </ligand>
</feature>
<organism evidence="10 11">
    <name type="scientific">Fimbriimonas ginsengisoli Gsoil 348</name>
    <dbReference type="NCBI Taxonomy" id="661478"/>
    <lineage>
        <taxon>Bacteria</taxon>
        <taxon>Bacillati</taxon>
        <taxon>Armatimonadota</taxon>
        <taxon>Fimbriimonadia</taxon>
        <taxon>Fimbriimonadales</taxon>
        <taxon>Fimbriimonadaceae</taxon>
        <taxon>Fimbriimonas</taxon>
    </lineage>
</organism>
<dbReference type="GO" id="GO:0006508">
    <property type="term" value="P:proteolysis"/>
    <property type="evidence" value="ECO:0007669"/>
    <property type="project" value="UniProtKB-KW"/>
</dbReference>
<dbReference type="eggNOG" id="COG2173">
    <property type="taxonomic scope" value="Bacteria"/>
</dbReference>
<gene>
    <name evidence="10" type="ORF">OP10G_0542</name>
</gene>
<dbReference type="HAMAP" id="MF_01924">
    <property type="entry name" value="A_A_dipeptidase"/>
    <property type="match status" value="1"/>
</dbReference>
<dbReference type="RefSeq" id="WP_025227433.1">
    <property type="nucleotide sequence ID" value="NZ_CP007139.1"/>
</dbReference>
<evidence type="ECO:0000256" key="1">
    <source>
        <dbReference type="ARBA" id="ARBA00001362"/>
    </source>
</evidence>
<accession>A0A068NM97</accession>
<feature type="active site" description="Proton donor/acceptor" evidence="9">
    <location>
        <position position="193"/>
    </location>
</feature>
<keyword evidence="6 9" id="KW-0224">Dipeptidase</keyword>
<dbReference type="OrthoDB" id="9801430at2"/>
<dbReference type="InterPro" id="IPR000755">
    <property type="entry name" value="A_A_dipeptidase"/>
</dbReference>
<dbReference type="STRING" id="661478.OP10G_0542"/>
<keyword evidence="5 9" id="KW-0862">Zinc</keyword>
<feature type="site" description="Transition state stabilizer" evidence="9">
    <location>
        <position position="81"/>
    </location>
</feature>
<feature type="binding site" evidence="9">
    <location>
        <position position="128"/>
    </location>
    <ligand>
        <name>Zn(2+)</name>
        <dbReference type="ChEBI" id="CHEBI:29105"/>
        <note>catalytic</note>
    </ligand>
</feature>
<evidence type="ECO:0000256" key="6">
    <source>
        <dbReference type="ARBA" id="ARBA00022997"/>
    </source>
</evidence>
<evidence type="ECO:0000313" key="10">
    <source>
        <dbReference type="EMBL" id="AIE83910.1"/>
    </source>
</evidence>
<evidence type="ECO:0000256" key="5">
    <source>
        <dbReference type="ARBA" id="ARBA00022833"/>
    </source>
</evidence>
<dbReference type="KEGG" id="fgi:OP10G_0542"/>
<dbReference type="EMBL" id="CP007139">
    <property type="protein sequence ID" value="AIE83910.1"/>
    <property type="molecule type" value="Genomic_DNA"/>
</dbReference>
<evidence type="ECO:0000256" key="3">
    <source>
        <dbReference type="ARBA" id="ARBA00022723"/>
    </source>
</evidence>
<evidence type="ECO:0000256" key="7">
    <source>
        <dbReference type="ARBA" id="ARBA00023049"/>
    </source>
</evidence>
<dbReference type="PANTHER" id="PTHR43126:SF2">
    <property type="entry name" value="D-ALANYL-D-ALANINE DIPEPTIDASE"/>
    <property type="match status" value="1"/>
</dbReference>
<dbReference type="InterPro" id="IPR009045">
    <property type="entry name" value="Zn_M74/Hedgehog-like"/>
</dbReference>
<keyword evidence="11" id="KW-1185">Reference proteome</keyword>
<dbReference type="GO" id="GO:0071555">
    <property type="term" value="P:cell wall organization"/>
    <property type="evidence" value="ECO:0007669"/>
    <property type="project" value="UniProtKB-KW"/>
</dbReference>
<evidence type="ECO:0000256" key="9">
    <source>
        <dbReference type="HAMAP-Rule" id="MF_01924"/>
    </source>
</evidence>
<dbReference type="HOGENOM" id="CLU_060744_2_0_0"/>
<keyword evidence="4 9" id="KW-0378">Hydrolase</keyword>
<evidence type="ECO:0000313" key="11">
    <source>
        <dbReference type="Proteomes" id="UP000027982"/>
    </source>
</evidence>
<keyword evidence="7 9" id="KW-0482">Metalloprotease</keyword>
<reference evidence="10 11" key="1">
    <citation type="journal article" date="2014" name="PLoS ONE">
        <title>The first complete genome sequence of the class fimbriimonadia in the phylum armatimonadetes.</title>
        <authorList>
            <person name="Hu Z.Y."/>
            <person name="Wang Y.Z."/>
            <person name="Im W.T."/>
            <person name="Wang S.Y."/>
            <person name="Zhao G.P."/>
            <person name="Zheng H.J."/>
            <person name="Quan Z.X."/>
        </authorList>
    </citation>
    <scope>NUCLEOTIDE SEQUENCE [LARGE SCALE GENOMIC DNA]</scope>
    <source>
        <strain evidence="10">Gsoil 348</strain>
    </source>
</reference>
<keyword evidence="3 9" id="KW-0479">Metal-binding</keyword>
<dbReference type="Proteomes" id="UP000027982">
    <property type="component" value="Chromosome"/>
</dbReference>
<dbReference type="GO" id="GO:0008270">
    <property type="term" value="F:zinc ion binding"/>
    <property type="evidence" value="ECO:0007669"/>
    <property type="project" value="UniProtKB-UniRule"/>
</dbReference>
<dbReference type="PANTHER" id="PTHR43126">
    <property type="entry name" value="D-ALANYL-D-ALANINE DIPEPTIDASE"/>
    <property type="match status" value="1"/>
</dbReference>
<comment type="similarity">
    <text evidence="9">Belongs to the peptidase M15D family.</text>
</comment>
<dbReference type="SUPFAM" id="SSF55166">
    <property type="entry name" value="Hedgehog/DD-peptidase"/>
    <property type="match status" value="1"/>
</dbReference>
<evidence type="ECO:0000256" key="2">
    <source>
        <dbReference type="ARBA" id="ARBA00022670"/>
    </source>
</evidence>
<evidence type="ECO:0000256" key="4">
    <source>
        <dbReference type="ARBA" id="ARBA00022801"/>
    </source>
</evidence>
<keyword evidence="8" id="KW-0961">Cell wall biogenesis/degradation</keyword>
<dbReference type="Pfam" id="PF01427">
    <property type="entry name" value="Peptidase_M15"/>
    <property type="match status" value="1"/>
</dbReference>
<comment type="catalytic activity">
    <reaction evidence="1 9">
        <text>D-alanyl-D-alanine + H2O = 2 D-alanine</text>
        <dbReference type="Rhea" id="RHEA:20661"/>
        <dbReference type="ChEBI" id="CHEBI:15377"/>
        <dbReference type="ChEBI" id="CHEBI:57416"/>
        <dbReference type="ChEBI" id="CHEBI:57822"/>
        <dbReference type="EC" id="3.4.13.22"/>
    </reaction>
</comment>
<dbReference type="AlphaFoldDB" id="A0A068NM97"/>